<sequence length="362" mass="42686">MRIGIFGGSFNPIHKGHILIAKEAIKKLNLDKLLFIPAYQNPFKDLKGYVDVEHRINMIKMVLEDKMEICDFEAKRKTKSYTIDTVNYLSQKYKNDQLFLLIGSDNIPKLNKWEGIKEIASKTQIVVFERGNKYSKINIKKFNVQKLDNPLYDFSSTDYRKGKLEIVEPQVQEYIGKNFLYIEMIAKNMVDIERYKHLNFTAQFAAQLAKKWNFPIKKAYQAGFLHDIAKQWDHKKSYDFLKPYGYNKDNLPSYKLHQTCAYYYLRDAYKYPDLEVLESIKKHTSLTLDLNLLDKILFIADKICQGRAWPGIQKLRKLAFLDIEQAFKQVVYECCIVFNQSKGIKIDEEQWKIYAKWSGIEK</sequence>
<dbReference type="AlphaFoldDB" id="A0A2Z4NDU4"/>
<evidence type="ECO:0000256" key="4">
    <source>
        <dbReference type="ARBA" id="ARBA00022679"/>
    </source>
</evidence>
<evidence type="ECO:0000313" key="16">
    <source>
        <dbReference type="EMBL" id="AWX69688.1"/>
    </source>
</evidence>
<dbReference type="GO" id="GO:0005524">
    <property type="term" value="F:ATP binding"/>
    <property type="evidence" value="ECO:0007669"/>
    <property type="project" value="UniProtKB-KW"/>
</dbReference>
<organism evidence="16 17">
    <name type="scientific">[Mycoplasma] anseris</name>
    <dbReference type="NCBI Taxonomy" id="92400"/>
    <lineage>
        <taxon>Bacteria</taxon>
        <taxon>Bacillati</taxon>
        <taxon>Mycoplasmatota</taxon>
        <taxon>Mycoplasmoidales</taxon>
        <taxon>Metamycoplasmataceae</taxon>
        <taxon>Metamycoplasma</taxon>
    </lineage>
</organism>
<dbReference type="CDD" id="cd02165">
    <property type="entry name" value="NMNAT"/>
    <property type="match status" value="1"/>
</dbReference>
<keyword evidence="17" id="KW-1185">Reference proteome</keyword>
<dbReference type="PANTHER" id="PTHR39321:SF3">
    <property type="entry name" value="PHOSPHOPANTETHEINE ADENYLYLTRANSFERASE"/>
    <property type="match status" value="1"/>
</dbReference>
<accession>A0A2Z4NDU4</accession>
<keyword evidence="7 14" id="KW-0547">Nucleotide-binding</keyword>
<keyword evidence="8" id="KW-0378">Hydrolase</keyword>
<dbReference type="GO" id="GO:0008803">
    <property type="term" value="F:bis(5'-nucleosyl)-tetraphosphatase (symmetrical) activity"/>
    <property type="evidence" value="ECO:0007669"/>
    <property type="project" value="UniProtKB-EC"/>
</dbReference>
<evidence type="ECO:0000313" key="17">
    <source>
        <dbReference type="Proteomes" id="UP000250218"/>
    </source>
</evidence>
<keyword evidence="11 14" id="KW-0520">NAD</keyword>
<dbReference type="Gene3D" id="3.40.50.620">
    <property type="entry name" value="HUPs"/>
    <property type="match status" value="1"/>
</dbReference>
<dbReference type="RefSeq" id="WP_033178924.1">
    <property type="nucleotide sequence ID" value="NZ_CP030140.1"/>
</dbReference>
<keyword evidence="9 14" id="KW-0067">ATP-binding</keyword>
<dbReference type="InterPro" id="IPR003607">
    <property type="entry name" value="HD/PDEase_dom"/>
</dbReference>
<evidence type="ECO:0000256" key="1">
    <source>
        <dbReference type="ARBA" id="ARBA00002324"/>
    </source>
</evidence>
<dbReference type="InterPro" id="IPR005248">
    <property type="entry name" value="NadD/NMNAT"/>
</dbReference>
<comment type="function">
    <text evidence="1 14">Catalyzes the reversible adenylation of nicotinate mononucleotide (NaMN) to nicotinic acid adenine dinucleotide (NaAD).</text>
</comment>
<dbReference type="SUPFAM" id="SSF52374">
    <property type="entry name" value="Nucleotidylyl transferase"/>
    <property type="match status" value="1"/>
</dbReference>
<evidence type="ECO:0000256" key="6">
    <source>
        <dbReference type="ARBA" id="ARBA00022723"/>
    </source>
</evidence>
<keyword evidence="4 14" id="KW-0808">Transferase</keyword>
<dbReference type="UniPathway" id="UPA00253">
    <property type="reaction ID" value="UER00332"/>
</dbReference>
<comment type="catalytic activity">
    <reaction evidence="13">
        <text>P(1),P(4)-bis(5'-adenosyl) tetraphosphate + H2O = 2 ADP + 2 H(+)</text>
        <dbReference type="Rhea" id="RHEA:24252"/>
        <dbReference type="ChEBI" id="CHEBI:15377"/>
        <dbReference type="ChEBI" id="CHEBI:15378"/>
        <dbReference type="ChEBI" id="CHEBI:58141"/>
        <dbReference type="ChEBI" id="CHEBI:456216"/>
        <dbReference type="EC" id="3.6.1.41"/>
    </reaction>
</comment>
<keyword evidence="3 14" id="KW-0662">Pyridine nucleotide biosynthesis</keyword>
<dbReference type="HAMAP" id="MF_00244">
    <property type="entry name" value="NaMN_adenylyltr"/>
    <property type="match status" value="1"/>
</dbReference>
<comment type="catalytic activity">
    <reaction evidence="12 14">
        <text>nicotinate beta-D-ribonucleotide + ATP + H(+) = deamido-NAD(+) + diphosphate</text>
        <dbReference type="Rhea" id="RHEA:22860"/>
        <dbReference type="ChEBI" id="CHEBI:15378"/>
        <dbReference type="ChEBI" id="CHEBI:30616"/>
        <dbReference type="ChEBI" id="CHEBI:33019"/>
        <dbReference type="ChEBI" id="CHEBI:57502"/>
        <dbReference type="ChEBI" id="CHEBI:58437"/>
        <dbReference type="EC" id="2.7.7.18"/>
    </reaction>
</comment>
<dbReference type="GO" id="GO:0009435">
    <property type="term" value="P:NAD+ biosynthetic process"/>
    <property type="evidence" value="ECO:0007669"/>
    <property type="project" value="UniProtKB-UniRule"/>
</dbReference>
<dbReference type="SMART" id="SM00471">
    <property type="entry name" value="HDc"/>
    <property type="match status" value="1"/>
</dbReference>
<dbReference type="Proteomes" id="UP000250218">
    <property type="component" value="Chromosome"/>
</dbReference>
<evidence type="ECO:0000256" key="7">
    <source>
        <dbReference type="ARBA" id="ARBA00022741"/>
    </source>
</evidence>
<dbReference type="GO" id="GO:0004515">
    <property type="term" value="F:nicotinate-nucleotide adenylyltransferase activity"/>
    <property type="evidence" value="ECO:0007669"/>
    <property type="project" value="UniProtKB-UniRule"/>
</dbReference>
<dbReference type="InterPro" id="IPR005249">
    <property type="entry name" value="YqeK"/>
</dbReference>
<reference evidence="17" key="1">
    <citation type="submission" date="2018-06" db="EMBL/GenBank/DDBJ databases">
        <title>Complete genome sequences of Mycoplasma anatis, M. anseris and M. cloacale type strains.</title>
        <authorList>
            <person name="Grozner D."/>
            <person name="Forro B."/>
            <person name="Sulyok K.M."/>
            <person name="Marton S."/>
            <person name="Kreizinger Z."/>
            <person name="Banyai K."/>
            <person name="Gyuranecz M."/>
        </authorList>
    </citation>
    <scope>NUCLEOTIDE SEQUENCE [LARGE SCALE GENOMIC DNA]</scope>
    <source>
        <strain evidence="17">ATCC 49234</strain>
    </source>
</reference>
<dbReference type="NCBIfam" id="TIGR00482">
    <property type="entry name" value="nicotinate (nicotinamide) nucleotide adenylyltransferase"/>
    <property type="match status" value="1"/>
</dbReference>
<comment type="similarity">
    <text evidence="14">Belongs to the NadD family.</text>
</comment>
<proteinExistence type="inferred from homology"/>
<keyword evidence="5 14" id="KW-0548">Nucleotidyltransferase</keyword>
<dbReference type="EC" id="2.7.7.18" evidence="14"/>
<evidence type="ECO:0000256" key="14">
    <source>
        <dbReference type="HAMAP-Rule" id="MF_00244"/>
    </source>
</evidence>
<evidence type="ECO:0000256" key="5">
    <source>
        <dbReference type="ARBA" id="ARBA00022695"/>
    </source>
</evidence>
<gene>
    <name evidence="14" type="primary">nadD</name>
    <name evidence="16" type="ORF">DP065_02955</name>
</gene>
<evidence type="ECO:0000256" key="13">
    <source>
        <dbReference type="ARBA" id="ARBA00049417"/>
    </source>
</evidence>
<dbReference type="PANTHER" id="PTHR39321">
    <property type="entry name" value="NICOTINATE-NUCLEOTIDE ADENYLYLTRANSFERASE-RELATED"/>
    <property type="match status" value="1"/>
</dbReference>
<name>A0A2Z4NDU4_9BACT</name>
<comment type="pathway">
    <text evidence="2 14">Cofactor biosynthesis; NAD(+) biosynthesis; deamido-NAD(+) from nicotinate D-ribonucleotide: step 1/1.</text>
</comment>
<evidence type="ECO:0000256" key="8">
    <source>
        <dbReference type="ARBA" id="ARBA00022801"/>
    </source>
</evidence>
<dbReference type="NCBIfam" id="NF005519">
    <property type="entry name" value="PRK07152.1"/>
    <property type="match status" value="1"/>
</dbReference>
<dbReference type="GO" id="GO:0046872">
    <property type="term" value="F:metal ion binding"/>
    <property type="evidence" value="ECO:0007669"/>
    <property type="project" value="UniProtKB-KW"/>
</dbReference>
<dbReference type="InterPro" id="IPR006674">
    <property type="entry name" value="HD_domain"/>
</dbReference>
<dbReference type="Gene3D" id="1.10.3210.10">
    <property type="entry name" value="Hypothetical protein af1432"/>
    <property type="match status" value="1"/>
</dbReference>
<dbReference type="EMBL" id="CP030140">
    <property type="protein sequence ID" value="AWX69688.1"/>
    <property type="molecule type" value="Genomic_DNA"/>
</dbReference>
<dbReference type="Pfam" id="PF01966">
    <property type="entry name" value="HD"/>
    <property type="match status" value="1"/>
</dbReference>
<dbReference type="Pfam" id="PF01467">
    <property type="entry name" value="CTP_transf_like"/>
    <property type="match status" value="1"/>
</dbReference>
<dbReference type="SUPFAM" id="SSF109604">
    <property type="entry name" value="HD-domain/PDEase-like"/>
    <property type="match status" value="1"/>
</dbReference>
<dbReference type="NCBIfam" id="TIGR00488">
    <property type="entry name" value="bis(5'-nucleosyl)-tetraphosphatase (symmetrical) YqeK"/>
    <property type="match status" value="1"/>
</dbReference>
<evidence type="ECO:0000256" key="2">
    <source>
        <dbReference type="ARBA" id="ARBA00005019"/>
    </source>
</evidence>
<keyword evidence="6" id="KW-0479">Metal-binding</keyword>
<dbReference type="NCBIfam" id="TIGR00125">
    <property type="entry name" value="cyt_tran_rel"/>
    <property type="match status" value="1"/>
</dbReference>
<dbReference type="KEGG" id="mane:DP065_02955"/>
<dbReference type="InterPro" id="IPR014729">
    <property type="entry name" value="Rossmann-like_a/b/a_fold"/>
</dbReference>
<protein>
    <recommendedName>
        <fullName evidence="14">Probable nicotinate-nucleotide adenylyltransferase</fullName>
        <ecNumber evidence="14">2.7.7.18</ecNumber>
    </recommendedName>
    <alternativeName>
        <fullName evidence="14">Deamido-NAD(+) diphosphorylase</fullName>
    </alternativeName>
    <alternativeName>
        <fullName evidence="14">Deamido-NAD(+) pyrophosphorylase</fullName>
    </alternativeName>
    <alternativeName>
        <fullName evidence="14">Nicotinate mononucleotide adenylyltransferase</fullName>
        <shortName evidence="14">NaMN adenylyltransferase</shortName>
    </alternativeName>
</protein>
<evidence type="ECO:0000256" key="9">
    <source>
        <dbReference type="ARBA" id="ARBA00022840"/>
    </source>
</evidence>
<evidence type="ECO:0000259" key="15">
    <source>
        <dbReference type="SMART" id="SM00471"/>
    </source>
</evidence>
<feature type="domain" description="HD/PDEase" evidence="15">
    <location>
        <begin position="190"/>
        <end position="315"/>
    </location>
</feature>
<evidence type="ECO:0000256" key="11">
    <source>
        <dbReference type="ARBA" id="ARBA00023027"/>
    </source>
</evidence>
<evidence type="ECO:0000256" key="10">
    <source>
        <dbReference type="ARBA" id="ARBA00023004"/>
    </source>
</evidence>
<dbReference type="InterPro" id="IPR004821">
    <property type="entry name" value="Cyt_trans-like"/>
</dbReference>
<evidence type="ECO:0000256" key="12">
    <source>
        <dbReference type="ARBA" id="ARBA00048721"/>
    </source>
</evidence>
<dbReference type="CDD" id="cd00077">
    <property type="entry name" value="HDc"/>
    <property type="match status" value="1"/>
</dbReference>
<evidence type="ECO:0000256" key="3">
    <source>
        <dbReference type="ARBA" id="ARBA00022642"/>
    </source>
</evidence>
<keyword evidence="10" id="KW-0408">Iron</keyword>